<dbReference type="STRING" id="339671.Asuc_1166"/>
<protein>
    <submittedName>
        <fullName evidence="5">Regulatory protein LacI</fullName>
    </submittedName>
</protein>
<keyword evidence="3" id="KW-0804">Transcription</keyword>
<dbReference type="OrthoDB" id="5672046at2"/>
<organism evidence="5 6">
    <name type="scientific">Actinobacillus succinogenes (strain ATCC 55618 / DSM 22257 / CCUG 43843 / 130Z)</name>
    <dbReference type="NCBI Taxonomy" id="339671"/>
    <lineage>
        <taxon>Bacteria</taxon>
        <taxon>Pseudomonadati</taxon>
        <taxon>Pseudomonadota</taxon>
        <taxon>Gammaproteobacteria</taxon>
        <taxon>Pasteurellales</taxon>
        <taxon>Pasteurellaceae</taxon>
        <taxon>Actinobacillus</taxon>
    </lineage>
</organism>
<evidence type="ECO:0000256" key="2">
    <source>
        <dbReference type="ARBA" id="ARBA00023125"/>
    </source>
</evidence>
<dbReference type="RefSeq" id="WP_012072908.1">
    <property type="nucleotide sequence ID" value="NC_009655.1"/>
</dbReference>
<reference evidence="6" key="1">
    <citation type="journal article" date="2010" name="BMC Genomics">
        <title>A genomic perspective on the potential of Actinobacillus succinogenes for industrial succinate production.</title>
        <authorList>
            <person name="McKinlay J.B."/>
            <person name="Laivenieks M."/>
            <person name="Schindler B.D."/>
            <person name="McKinlay A.A."/>
            <person name="Siddaramappa S."/>
            <person name="Challacombe J.F."/>
            <person name="Lowry S.R."/>
            <person name="Clum A."/>
            <person name="Lapidus A.L."/>
            <person name="Burkhart K.B."/>
            <person name="Harkins V."/>
            <person name="Vieille C."/>
        </authorList>
    </citation>
    <scope>NUCLEOTIDE SEQUENCE [LARGE SCALE GENOMIC DNA]</scope>
    <source>
        <strain evidence="6">ATCC 55618 / DSM 22257 / CCUG 43843 / 130Z</strain>
    </source>
</reference>
<dbReference type="PROSITE" id="PS00356">
    <property type="entry name" value="HTH_LACI_1"/>
    <property type="match status" value="1"/>
</dbReference>
<dbReference type="eggNOG" id="COG1609">
    <property type="taxonomic scope" value="Bacteria"/>
</dbReference>
<dbReference type="InterPro" id="IPR010982">
    <property type="entry name" value="Lambda_DNA-bd_dom_sf"/>
</dbReference>
<dbReference type="PROSITE" id="PS50932">
    <property type="entry name" value="HTH_LACI_2"/>
    <property type="match status" value="1"/>
</dbReference>
<dbReference type="SMART" id="SM00354">
    <property type="entry name" value="HTH_LACI"/>
    <property type="match status" value="1"/>
</dbReference>
<dbReference type="HOGENOM" id="CLU_037628_6_0_6"/>
<dbReference type="GO" id="GO:0003700">
    <property type="term" value="F:DNA-binding transcription factor activity"/>
    <property type="evidence" value="ECO:0007669"/>
    <property type="project" value="TreeGrafter"/>
</dbReference>
<name>A6VNI4_ACTSZ</name>
<dbReference type="KEGG" id="asu:Asuc_1166"/>
<dbReference type="PANTHER" id="PTHR30146:SF145">
    <property type="entry name" value="RIBOSE OPERON REPRESSOR"/>
    <property type="match status" value="1"/>
</dbReference>
<gene>
    <name evidence="5" type="ordered locus">Asuc_1166</name>
</gene>
<feature type="domain" description="HTH lacI-type" evidence="4">
    <location>
        <begin position="8"/>
        <end position="63"/>
    </location>
</feature>
<dbReference type="SUPFAM" id="SSF53822">
    <property type="entry name" value="Periplasmic binding protein-like I"/>
    <property type="match status" value="1"/>
</dbReference>
<evidence type="ECO:0000313" key="6">
    <source>
        <dbReference type="Proteomes" id="UP000001114"/>
    </source>
</evidence>
<dbReference type="Proteomes" id="UP000001114">
    <property type="component" value="Chromosome"/>
</dbReference>
<dbReference type="GO" id="GO:0000976">
    <property type="term" value="F:transcription cis-regulatory region binding"/>
    <property type="evidence" value="ECO:0007669"/>
    <property type="project" value="TreeGrafter"/>
</dbReference>
<keyword evidence="6" id="KW-1185">Reference proteome</keyword>
<proteinExistence type="predicted"/>
<dbReference type="CDD" id="cd01392">
    <property type="entry name" value="HTH_LacI"/>
    <property type="match status" value="1"/>
</dbReference>
<evidence type="ECO:0000259" key="4">
    <source>
        <dbReference type="PROSITE" id="PS50932"/>
    </source>
</evidence>
<dbReference type="InterPro" id="IPR046335">
    <property type="entry name" value="LacI/GalR-like_sensor"/>
</dbReference>
<keyword evidence="1" id="KW-0805">Transcription regulation</keyword>
<dbReference type="Gene3D" id="3.40.50.2300">
    <property type="match status" value="2"/>
</dbReference>
<dbReference type="CDD" id="cd06283">
    <property type="entry name" value="PBP1_RegR_EndR_KdgR-like"/>
    <property type="match status" value="1"/>
</dbReference>
<dbReference type="EMBL" id="CP000746">
    <property type="protein sequence ID" value="ABR74531.1"/>
    <property type="molecule type" value="Genomic_DNA"/>
</dbReference>
<dbReference type="InterPro" id="IPR000843">
    <property type="entry name" value="HTH_LacI"/>
</dbReference>
<dbReference type="InterPro" id="IPR028082">
    <property type="entry name" value="Peripla_BP_I"/>
</dbReference>
<evidence type="ECO:0000256" key="1">
    <source>
        <dbReference type="ARBA" id="ARBA00023015"/>
    </source>
</evidence>
<evidence type="ECO:0000256" key="3">
    <source>
        <dbReference type="ARBA" id="ARBA00023163"/>
    </source>
</evidence>
<dbReference type="Gene3D" id="1.10.260.40">
    <property type="entry name" value="lambda repressor-like DNA-binding domains"/>
    <property type="match status" value="1"/>
</dbReference>
<dbReference type="Pfam" id="PF13377">
    <property type="entry name" value="Peripla_BP_3"/>
    <property type="match status" value="1"/>
</dbReference>
<dbReference type="AlphaFoldDB" id="A6VNI4"/>
<accession>A6VNI4</accession>
<dbReference type="Pfam" id="PF00356">
    <property type="entry name" value="LacI"/>
    <property type="match status" value="1"/>
</dbReference>
<keyword evidence="2" id="KW-0238">DNA-binding</keyword>
<sequence length="338" mass="38093">MREKHKKASINDVAKLAKVGKASVSRYLNGKFDILSDEIQTRIKSAITELGYQPSLMARSIKKGNSKLIALIVADITNAYSIEVMQGIEYACRKNGYTLLVFNAGNDVNLEEDILSSLIGYQVEGAIVHTTASHYNDFIKFPFPLVFLDRKIDNFKADIVGLDNTRAMDEIMSHLYSQGFERFLFITEPIGDLLSRKERAVGFWRKIEMNETVTGELFEITDEPELENCVCRFMRSSPTAPKAIITANSSVTLTVSQTLRRLNVVWGKDVGLVGVDDPKWTEIAGVGISALRQPTFELGRTAFQLLYERLHNPNHHIKEIYYSGELIIRKSTSYLQGK</sequence>
<evidence type="ECO:0000313" key="5">
    <source>
        <dbReference type="EMBL" id="ABR74531.1"/>
    </source>
</evidence>
<dbReference type="PANTHER" id="PTHR30146">
    <property type="entry name" value="LACI-RELATED TRANSCRIPTIONAL REPRESSOR"/>
    <property type="match status" value="1"/>
</dbReference>
<dbReference type="SUPFAM" id="SSF47413">
    <property type="entry name" value="lambda repressor-like DNA-binding domains"/>
    <property type="match status" value="1"/>
</dbReference>